<keyword evidence="8" id="KW-1185">Reference proteome</keyword>
<organism evidence="7 8">
    <name type="scientific">Carboxylicivirga linearis</name>
    <dbReference type="NCBI Taxonomy" id="1628157"/>
    <lineage>
        <taxon>Bacteria</taxon>
        <taxon>Pseudomonadati</taxon>
        <taxon>Bacteroidota</taxon>
        <taxon>Bacteroidia</taxon>
        <taxon>Marinilabiliales</taxon>
        <taxon>Marinilabiliaceae</taxon>
        <taxon>Carboxylicivirga</taxon>
    </lineage>
</organism>
<dbReference type="CDD" id="cd07989">
    <property type="entry name" value="LPLAT_AGPAT-like"/>
    <property type="match status" value="1"/>
</dbReference>
<evidence type="ECO:0000256" key="4">
    <source>
        <dbReference type="ARBA" id="ARBA00022598"/>
    </source>
</evidence>
<keyword evidence="2" id="KW-0596">Phosphopantetheine</keyword>
<evidence type="ECO:0000256" key="1">
    <source>
        <dbReference type="ARBA" id="ARBA00006432"/>
    </source>
</evidence>
<dbReference type="SMART" id="SM00563">
    <property type="entry name" value="PlsC"/>
    <property type="match status" value="1"/>
</dbReference>
<keyword evidence="5" id="KW-1133">Transmembrane helix</keyword>
<proteinExistence type="inferred from homology"/>
<evidence type="ECO:0000256" key="3">
    <source>
        <dbReference type="ARBA" id="ARBA00022553"/>
    </source>
</evidence>
<dbReference type="InterPro" id="IPR042099">
    <property type="entry name" value="ANL_N_sf"/>
</dbReference>
<keyword evidence="3" id="KW-0597">Phosphoprotein</keyword>
<dbReference type="EMBL" id="JAGUCO010000011">
    <property type="protein sequence ID" value="MBS2099450.1"/>
    <property type="molecule type" value="Genomic_DNA"/>
</dbReference>
<evidence type="ECO:0000313" key="7">
    <source>
        <dbReference type="EMBL" id="MBS2099450.1"/>
    </source>
</evidence>
<dbReference type="SUPFAM" id="SSF69593">
    <property type="entry name" value="Glycerol-3-phosphate (1)-acyltransferase"/>
    <property type="match status" value="1"/>
</dbReference>
<evidence type="ECO:0000313" key="8">
    <source>
        <dbReference type="Proteomes" id="UP000708576"/>
    </source>
</evidence>
<evidence type="ECO:0000256" key="5">
    <source>
        <dbReference type="SAM" id="Phobius"/>
    </source>
</evidence>
<dbReference type="InterPro" id="IPR006162">
    <property type="entry name" value="Ppantetheine_attach_site"/>
</dbReference>
<keyword evidence="5" id="KW-0472">Membrane</keyword>
<dbReference type="InterPro" id="IPR036736">
    <property type="entry name" value="ACP-like_sf"/>
</dbReference>
<evidence type="ECO:0000259" key="6">
    <source>
        <dbReference type="PROSITE" id="PS50075"/>
    </source>
</evidence>
<reference evidence="7 8" key="1">
    <citation type="journal article" date="2015" name="Int. J. Syst. Evol. Microbiol.">
        <title>Carboxylicivirga linearis sp. nov., isolated from a sea cucumber culture pond.</title>
        <authorList>
            <person name="Wang F.Q."/>
            <person name="Zhou Y.X."/>
            <person name="Lin X.Z."/>
            <person name="Chen G.J."/>
            <person name="Du Z.J."/>
        </authorList>
    </citation>
    <scope>NUCLEOTIDE SEQUENCE [LARGE SCALE GENOMIC DNA]</scope>
    <source>
        <strain evidence="7 8">FB218</strain>
    </source>
</reference>
<evidence type="ECO:0000256" key="2">
    <source>
        <dbReference type="ARBA" id="ARBA00022450"/>
    </source>
</evidence>
<comment type="similarity">
    <text evidence="1">Belongs to the ATP-dependent AMP-binding enzyme family.</text>
</comment>
<keyword evidence="5" id="KW-0812">Transmembrane</keyword>
<dbReference type="Gene3D" id="1.10.1200.10">
    <property type="entry name" value="ACP-like"/>
    <property type="match status" value="1"/>
</dbReference>
<accession>A0ABS5JX02</accession>
<dbReference type="PROSITE" id="PS00012">
    <property type="entry name" value="PHOSPHOPANTETHEINE"/>
    <property type="match status" value="1"/>
</dbReference>
<sequence length="890" mass="99574">MKQHHPLIIKFARIFFSWLRAILSLRYTIEVKGEEVLKQDSPKLILPNHQAIMDPIVLFAHLYKYTTAVPVVTSGYYDMPVAKTMFSSWGAVRVSDLEAGSRNTNVLEEIVKSVNHGFELKKNIVIYPSGQIATQGYEKILNKQSAYRVVKELPQDVEVIAARIRGFWGSRWSKAWTGKSPNFFGMLLKTIGFLFVNLLFFMPRRKITIEFVNVSEQTKSNSQLGKNEFNTFLEETYNVHGEEPVNYLKAHFLATKLNRDLPARIKNALKKVKHRKQETKEDEIPANTLKLVCLCVGEVLDIPSEQIKETDYLQVDLGADSLNLVEILSEVENSFPTFSAPQITEIRTITDLCMAAMGKFQSDSDLPQSNLDKDLTQIENIKINPYKSISELFVSTFSNNKQDSFTYDAMLGSTNRKDFFLKACVVAELLKNKVPEKHVGIMLPALQSTTLLIAACYLSDKIPVMLNWTVGNKVLEHCIETAGIKKILSAGSFIDKVKEMLPESIHSKIILLEKEVPNINLITKLKGAFKATFPAFTQTNQPDDTAVILFTSGSEALPKAVPLSHKNIVSDLSSVFDMIEVSNNEIFLSFLPPFHSFGFTVLSILPLITGVKIAYTPNPTDAREVLKILKHVQANVLIGTPGFLKLLLSQGTSYFFKSIHYAISGAEAMPLEVKEKFESMTKDGLILEGYGITECSPVISLNPVEKQKLNSVGKLLPGLSGLIIDIETGKKLATGETGMIYISGDNVFGGYLDQPELKPFKTIDGKQYYKTGDLGYIDDEGYLFITGRLKRFIKIAGEMISLPFIENILLEKYGEEDQQVLAVEGSDKVSPADIVLFTIKDIDLMEANNYLLKNGVAAIAKIKRIEKVDEIPLLGTGKINYRVLKEKIEK</sequence>
<dbReference type="SUPFAM" id="SSF56801">
    <property type="entry name" value="Acetyl-CoA synthetase-like"/>
    <property type="match status" value="1"/>
</dbReference>
<dbReference type="SUPFAM" id="SSF47336">
    <property type="entry name" value="ACP-like"/>
    <property type="match status" value="1"/>
</dbReference>
<protein>
    <submittedName>
        <fullName evidence="7">AMP-binding protein</fullName>
    </submittedName>
</protein>
<dbReference type="Pfam" id="PF01553">
    <property type="entry name" value="Acyltransferase"/>
    <property type="match status" value="1"/>
</dbReference>
<dbReference type="Proteomes" id="UP000708576">
    <property type="component" value="Unassembled WGS sequence"/>
</dbReference>
<dbReference type="RefSeq" id="WP_212216692.1">
    <property type="nucleotide sequence ID" value="NZ_JAGUCO010000011.1"/>
</dbReference>
<dbReference type="InterPro" id="IPR002123">
    <property type="entry name" value="Plipid/glycerol_acylTrfase"/>
</dbReference>
<dbReference type="Pfam" id="PF00501">
    <property type="entry name" value="AMP-binding"/>
    <property type="match status" value="1"/>
</dbReference>
<dbReference type="Pfam" id="PF00550">
    <property type="entry name" value="PP-binding"/>
    <property type="match status" value="1"/>
</dbReference>
<dbReference type="PANTHER" id="PTHR24096">
    <property type="entry name" value="LONG-CHAIN-FATTY-ACID--COA LIGASE"/>
    <property type="match status" value="1"/>
</dbReference>
<keyword evidence="4" id="KW-0436">Ligase</keyword>
<dbReference type="PANTHER" id="PTHR24096:SF149">
    <property type="entry name" value="AMP-BINDING DOMAIN-CONTAINING PROTEIN-RELATED"/>
    <property type="match status" value="1"/>
</dbReference>
<dbReference type="InterPro" id="IPR045851">
    <property type="entry name" value="AMP-bd_C_sf"/>
</dbReference>
<feature type="transmembrane region" description="Helical" evidence="5">
    <location>
        <begin position="183"/>
        <end position="202"/>
    </location>
</feature>
<dbReference type="Gene3D" id="3.40.50.12780">
    <property type="entry name" value="N-terminal domain of ligase-like"/>
    <property type="match status" value="1"/>
</dbReference>
<feature type="domain" description="Carrier" evidence="6">
    <location>
        <begin position="286"/>
        <end position="360"/>
    </location>
</feature>
<dbReference type="InterPro" id="IPR000873">
    <property type="entry name" value="AMP-dep_synth/lig_dom"/>
</dbReference>
<dbReference type="InterPro" id="IPR009081">
    <property type="entry name" value="PP-bd_ACP"/>
</dbReference>
<dbReference type="PROSITE" id="PS50075">
    <property type="entry name" value="CARRIER"/>
    <property type="match status" value="1"/>
</dbReference>
<comment type="caution">
    <text evidence="7">The sequence shown here is derived from an EMBL/GenBank/DDBJ whole genome shotgun (WGS) entry which is preliminary data.</text>
</comment>
<gene>
    <name evidence="7" type="ORF">KEM10_14235</name>
</gene>
<name>A0ABS5JX02_9BACT</name>
<dbReference type="Gene3D" id="3.30.300.30">
    <property type="match status" value="1"/>
</dbReference>